<dbReference type="InterPro" id="IPR029071">
    <property type="entry name" value="Ubiquitin-like_domsf"/>
</dbReference>
<dbReference type="EMBL" id="PDCK01000042">
    <property type="protein sequence ID" value="PRQ39602.1"/>
    <property type="molecule type" value="Genomic_DNA"/>
</dbReference>
<dbReference type="STRING" id="74649.A0A2P6QZI6"/>
<feature type="region of interest" description="Disordered" evidence="13">
    <location>
        <begin position="1"/>
        <end position="30"/>
    </location>
</feature>
<gene>
    <name evidence="14" type="ORF">RchiOBHm_Chr4g0427061</name>
</gene>
<evidence type="ECO:0000256" key="9">
    <source>
        <dbReference type="ARBA" id="ARBA00023212"/>
    </source>
</evidence>
<evidence type="ECO:0000256" key="7">
    <source>
        <dbReference type="ARBA" id="ARBA00022927"/>
    </source>
</evidence>
<keyword evidence="5" id="KW-0493">Microtubule</keyword>
<keyword evidence="8" id="KW-0472">Membrane</keyword>
<dbReference type="Pfam" id="PF02991">
    <property type="entry name" value="ATG8"/>
    <property type="match status" value="1"/>
</dbReference>
<protein>
    <recommendedName>
        <fullName evidence="12">Autophagy-related protein</fullName>
    </recommendedName>
</protein>
<dbReference type="GO" id="GO:0015031">
    <property type="term" value="P:protein transport"/>
    <property type="evidence" value="ECO:0007669"/>
    <property type="project" value="UniProtKB-KW"/>
</dbReference>
<keyword evidence="9" id="KW-0963">Cytoplasm</keyword>
<comment type="similarity">
    <text evidence="4 12">Belongs to the ATG8 family.</text>
</comment>
<comment type="subcellular location">
    <subcellularLocation>
        <location evidence="2">Cytoplasm</location>
        <location evidence="2">Cytoskeleton</location>
    </subcellularLocation>
    <subcellularLocation>
        <location evidence="3">Membrane</location>
    </subcellularLocation>
</comment>
<dbReference type="Proteomes" id="UP000238479">
    <property type="component" value="Chromosome 4"/>
</dbReference>
<evidence type="ECO:0000256" key="8">
    <source>
        <dbReference type="ARBA" id="ARBA00023136"/>
    </source>
</evidence>
<keyword evidence="15" id="KW-1185">Reference proteome</keyword>
<proteinExistence type="inferred from homology"/>
<dbReference type="Gramene" id="PRQ39602">
    <property type="protein sequence ID" value="PRQ39602"/>
    <property type="gene ID" value="RchiOBHm_Chr4g0427061"/>
</dbReference>
<evidence type="ECO:0000256" key="10">
    <source>
        <dbReference type="ARBA" id="ARBA00023288"/>
    </source>
</evidence>
<evidence type="ECO:0000256" key="12">
    <source>
        <dbReference type="RuleBase" id="RU004384"/>
    </source>
</evidence>
<dbReference type="GO" id="GO:0005776">
    <property type="term" value="C:autophagosome"/>
    <property type="evidence" value="ECO:0007669"/>
    <property type="project" value="UniProtKB-ARBA"/>
</dbReference>
<evidence type="ECO:0000256" key="6">
    <source>
        <dbReference type="ARBA" id="ARBA00022786"/>
    </source>
</evidence>
<evidence type="ECO:0000256" key="3">
    <source>
        <dbReference type="ARBA" id="ARBA00004370"/>
    </source>
</evidence>
<name>A0A2P6QZI6_ROSCH</name>
<feature type="lipid moiety-binding region" description="Phosphatidylserine amidated glycine; alternate" evidence="11">
    <location>
        <position position="337"/>
    </location>
</feature>
<keyword evidence="6" id="KW-0833">Ubl conjugation pathway</keyword>
<evidence type="ECO:0000256" key="11">
    <source>
        <dbReference type="PIRSR" id="PIRSR604241-50"/>
    </source>
</evidence>
<dbReference type="SUPFAM" id="SSF54236">
    <property type="entry name" value="Ubiquitin-like"/>
    <property type="match status" value="1"/>
</dbReference>
<keyword evidence="7" id="KW-0813">Transport</keyword>
<evidence type="ECO:0000313" key="14">
    <source>
        <dbReference type="EMBL" id="PRQ39602.1"/>
    </source>
</evidence>
<dbReference type="InterPro" id="IPR004241">
    <property type="entry name" value="Atg8-like"/>
</dbReference>
<accession>A0A2P6QZI6</accession>
<evidence type="ECO:0000256" key="4">
    <source>
        <dbReference type="ARBA" id="ARBA00007293"/>
    </source>
</evidence>
<evidence type="ECO:0000256" key="2">
    <source>
        <dbReference type="ARBA" id="ARBA00004245"/>
    </source>
</evidence>
<keyword evidence="7" id="KW-0653">Protein transport</keyword>
<dbReference type="GO" id="GO:0016020">
    <property type="term" value="C:membrane"/>
    <property type="evidence" value="ECO:0007669"/>
    <property type="project" value="UniProtKB-SubCell"/>
</dbReference>
<evidence type="ECO:0000256" key="1">
    <source>
        <dbReference type="ARBA" id="ARBA00003307"/>
    </source>
</evidence>
<comment type="function">
    <text evidence="1">Ubiquitin-like modifier involved in autophagosomes formation. May mediate the delivery of the autophagosomes to the vacuole via the microtubule cytoskeleton.</text>
</comment>
<organism evidence="14 15">
    <name type="scientific">Rosa chinensis</name>
    <name type="common">China rose</name>
    <dbReference type="NCBI Taxonomy" id="74649"/>
    <lineage>
        <taxon>Eukaryota</taxon>
        <taxon>Viridiplantae</taxon>
        <taxon>Streptophyta</taxon>
        <taxon>Embryophyta</taxon>
        <taxon>Tracheophyta</taxon>
        <taxon>Spermatophyta</taxon>
        <taxon>Magnoliopsida</taxon>
        <taxon>eudicotyledons</taxon>
        <taxon>Gunneridae</taxon>
        <taxon>Pentapetalae</taxon>
        <taxon>rosids</taxon>
        <taxon>fabids</taxon>
        <taxon>Rosales</taxon>
        <taxon>Rosaceae</taxon>
        <taxon>Rosoideae</taxon>
        <taxon>Rosoideae incertae sedis</taxon>
        <taxon>Rosa</taxon>
    </lineage>
</organism>
<reference evidence="14 15" key="1">
    <citation type="journal article" date="2018" name="Nat. Genet.">
        <title>The Rosa genome provides new insights in the design of modern roses.</title>
        <authorList>
            <person name="Bendahmane M."/>
        </authorList>
    </citation>
    <scope>NUCLEOTIDE SEQUENCE [LARGE SCALE GENOMIC DNA]</scope>
    <source>
        <strain evidence="15">cv. Old Blush</strain>
    </source>
</reference>
<comment type="caution">
    <text evidence="14">The sequence shown here is derived from an EMBL/GenBank/DDBJ whole genome shotgun (WGS) entry which is preliminary data.</text>
</comment>
<evidence type="ECO:0000313" key="15">
    <source>
        <dbReference type="Proteomes" id="UP000238479"/>
    </source>
</evidence>
<dbReference type="PANTHER" id="PTHR10969">
    <property type="entry name" value="MICROTUBULE-ASSOCIATED PROTEINS 1A/1B LIGHT CHAIN 3-RELATED"/>
    <property type="match status" value="1"/>
</dbReference>
<keyword evidence="12" id="KW-0072">Autophagy</keyword>
<sequence>MIGGRPLVQRCGPEEEEEEEGGLLSSGWADRSRSGLLGSGAATAELLQRFGSFRRRDSESSPRRAASWWRRSNRGRRVPCRELFLSCVWIWVGLSTGCRFCLQIGMVEWRWQATARQWGDDDGGCRRGEWLSAVIGCCWGKRALGRAPVFGLWCLISPYSFELGLVSYSLELGIGVGVKPCKWCHSRGRGRFCSTLVYFCCRFADKRSFTRGLAPSDTVLKRTLSSSQLIIRFYWNFRVYLLNVALEIGVWWLEFGPFGLMVSVTAVSWGFDIYVVPRDISVGQFIHILSSRLQLTPGKALFVFVKTSNSRMDSIYESYKEDDGFLYMCYSSEKTFG</sequence>
<evidence type="ECO:0000256" key="13">
    <source>
        <dbReference type="SAM" id="MobiDB-lite"/>
    </source>
</evidence>
<evidence type="ECO:0000256" key="5">
    <source>
        <dbReference type="ARBA" id="ARBA00022701"/>
    </source>
</evidence>
<dbReference type="GO" id="GO:0006914">
    <property type="term" value="P:autophagy"/>
    <property type="evidence" value="ECO:0007669"/>
    <property type="project" value="UniProtKB-KW"/>
</dbReference>
<dbReference type="AlphaFoldDB" id="A0A2P6QZI6"/>
<keyword evidence="9" id="KW-0206">Cytoskeleton</keyword>
<dbReference type="GO" id="GO:0005874">
    <property type="term" value="C:microtubule"/>
    <property type="evidence" value="ECO:0007669"/>
    <property type="project" value="UniProtKB-KW"/>
</dbReference>
<dbReference type="Gene3D" id="3.10.20.90">
    <property type="entry name" value="Phosphatidylinositol 3-kinase Catalytic Subunit, Chain A, domain 1"/>
    <property type="match status" value="1"/>
</dbReference>
<keyword evidence="10 11" id="KW-0449">Lipoprotein</keyword>